<evidence type="ECO:0000256" key="6">
    <source>
        <dbReference type="ARBA" id="ARBA00048290"/>
    </source>
</evidence>
<feature type="domain" description="Alcohol dehydrogenase-like C-terminal" evidence="8">
    <location>
        <begin position="176"/>
        <end position="269"/>
    </location>
</feature>
<keyword evidence="3" id="KW-0560">Oxidoreductase</keyword>
<dbReference type="SUPFAM" id="SSF51735">
    <property type="entry name" value="NAD(P)-binding Rossmann-fold domains"/>
    <property type="match status" value="1"/>
</dbReference>
<dbReference type="Proteomes" id="UP000887566">
    <property type="component" value="Unplaced"/>
</dbReference>
<feature type="domain" description="Oxidoreductase N-terminal" evidence="9">
    <location>
        <begin position="18"/>
        <end position="126"/>
    </location>
</feature>
<dbReference type="Pfam" id="PF16884">
    <property type="entry name" value="ADH_N_2"/>
    <property type="match status" value="1"/>
</dbReference>
<evidence type="ECO:0000259" key="8">
    <source>
        <dbReference type="Pfam" id="PF00107"/>
    </source>
</evidence>
<comment type="similarity">
    <text evidence="1">Belongs to the NADP-dependent oxidoreductase L4BD family.</text>
</comment>
<comment type="catalytic activity">
    <reaction evidence="6">
        <text>13,14-dihydro-15-oxo-PGF2alpha + NADP(+) = 15-oxoprostaglandin F2alpha + NADPH + H(+)</text>
        <dbReference type="Rhea" id="RHEA:50588"/>
        <dbReference type="ChEBI" id="CHEBI:15378"/>
        <dbReference type="ChEBI" id="CHEBI:57783"/>
        <dbReference type="ChEBI" id="CHEBI:58349"/>
        <dbReference type="ChEBI" id="CHEBI:133374"/>
        <dbReference type="ChEBI" id="CHEBI:133409"/>
    </reaction>
    <physiologicalReaction direction="right-to-left" evidence="6">
        <dbReference type="Rhea" id="RHEA:50590"/>
    </physiologicalReaction>
</comment>
<proteinExistence type="inferred from homology"/>
<dbReference type="AlphaFoldDB" id="A0A914VE04"/>
<dbReference type="EC" id="1.3.1.48" evidence="2"/>
<dbReference type="PANTHER" id="PTHR43205">
    <property type="entry name" value="PROSTAGLANDIN REDUCTASE"/>
    <property type="match status" value="1"/>
</dbReference>
<dbReference type="GO" id="GO:0006693">
    <property type="term" value="P:prostaglandin metabolic process"/>
    <property type="evidence" value="ECO:0007669"/>
    <property type="project" value="TreeGrafter"/>
</dbReference>
<dbReference type="FunFam" id="3.40.50.720:FF:000121">
    <property type="entry name" value="Prostaglandin reductase 2"/>
    <property type="match status" value="1"/>
</dbReference>
<evidence type="ECO:0000256" key="2">
    <source>
        <dbReference type="ARBA" id="ARBA00011981"/>
    </source>
</evidence>
<dbReference type="InterPro" id="IPR013149">
    <property type="entry name" value="ADH-like_C"/>
</dbReference>
<dbReference type="SUPFAM" id="SSF50129">
    <property type="entry name" value="GroES-like"/>
    <property type="match status" value="1"/>
</dbReference>
<dbReference type="InterPro" id="IPR041694">
    <property type="entry name" value="ADH_N_2"/>
</dbReference>
<comment type="catalytic activity">
    <reaction evidence="5">
        <text>13,14-dihydro-15-oxo-prostaglandin F1alpha + NADP(+) = 15-oxoprostaglandin F1alpha + NADPH + H(+)</text>
        <dbReference type="Rhea" id="RHEA:50592"/>
        <dbReference type="ChEBI" id="CHEBI:15378"/>
        <dbReference type="ChEBI" id="CHEBI:57783"/>
        <dbReference type="ChEBI" id="CHEBI:58349"/>
        <dbReference type="ChEBI" id="CHEBI:79072"/>
        <dbReference type="ChEBI" id="CHEBI:133411"/>
    </reaction>
    <physiologicalReaction direction="right-to-left" evidence="5">
        <dbReference type="Rhea" id="RHEA:50594"/>
    </physiologicalReaction>
</comment>
<evidence type="ECO:0000256" key="3">
    <source>
        <dbReference type="ARBA" id="ARBA00023002"/>
    </source>
</evidence>
<evidence type="ECO:0000256" key="4">
    <source>
        <dbReference type="ARBA" id="ARBA00033119"/>
    </source>
</evidence>
<evidence type="ECO:0000256" key="5">
    <source>
        <dbReference type="ARBA" id="ARBA00047878"/>
    </source>
</evidence>
<dbReference type="WBParaSite" id="PSAMB.scaffold187size67947.g3055.t1">
    <property type="protein sequence ID" value="PSAMB.scaffold187size67947.g3055.t1"/>
    <property type="gene ID" value="PSAMB.scaffold187size67947.g3055"/>
</dbReference>
<dbReference type="PANTHER" id="PTHR43205:SF5">
    <property type="entry name" value="PROSTAGLANDIN REDUCTASE 2"/>
    <property type="match status" value="1"/>
</dbReference>
<evidence type="ECO:0000256" key="1">
    <source>
        <dbReference type="ARBA" id="ARBA00010460"/>
    </source>
</evidence>
<protein>
    <recommendedName>
        <fullName evidence="4">15-oxoprostaglandin 13-reductase</fullName>
        <ecNumber evidence="2">1.3.1.48</ecNumber>
    </recommendedName>
    <alternativeName>
        <fullName evidence="4">15-oxoprostaglandin 13-reductase</fullName>
    </alternativeName>
</protein>
<evidence type="ECO:0000256" key="7">
    <source>
        <dbReference type="ARBA" id="ARBA00049070"/>
    </source>
</evidence>
<sequence>MTQDENKVVVFIRRPGANGIPTVDCFATESCPEPTENELTEGQCIIKSLYLSVDPALRCMMNESTGVNYISPWELNRPIKGLGGIGEVLHTAVNCQLSVGDLVTSADMIWPWSKRFVSDDKAMKKVNLPNDQSPSIVLSCLGMIGLTSLLGIQKKGRIDPSKKQTLVVSGAAGACGSLAGQIGRLEGCQLVVGICGSEEKCEVLVNQLGFDAAVNYKTPDVAEKLKASCPNGIDVYFDNVGGLVSDVVISQMNENGSVILCGQIAVYNEDLPYPPPIPQETQDALNQRNIQRDRFTVVNYPEDFAGGLQLLGQWVQEGRLKVLETVADGIENTGQAFVDMMNGRNTGKQLIKVAERNG</sequence>
<evidence type="ECO:0000313" key="11">
    <source>
        <dbReference type="WBParaSite" id="PSAMB.scaffold187size67947.g3055.t1"/>
    </source>
</evidence>
<dbReference type="Gene3D" id="3.40.50.720">
    <property type="entry name" value="NAD(P)-binding Rossmann-like Domain"/>
    <property type="match status" value="1"/>
</dbReference>
<dbReference type="Gene3D" id="3.90.180.10">
    <property type="entry name" value="Medium-chain alcohol dehydrogenases, catalytic domain"/>
    <property type="match status" value="1"/>
</dbReference>
<comment type="catalytic activity">
    <reaction evidence="7">
        <text>13,14-dihydro-15-oxo-prostaglandin E1 + NADP(+) = 15-oxoprostaglandin E1 + NADPH + H(+)</text>
        <dbReference type="Rhea" id="RHEA:50584"/>
        <dbReference type="ChEBI" id="CHEBI:15378"/>
        <dbReference type="ChEBI" id="CHEBI:57401"/>
        <dbReference type="ChEBI" id="CHEBI:57783"/>
        <dbReference type="ChEBI" id="CHEBI:58349"/>
        <dbReference type="ChEBI" id="CHEBI:133408"/>
    </reaction>
    <physiologicalReaction direction="right-to-left" evidence="7">
        <dbReference type="Rhea" id="RHEA:50586"/>
    </physiologicalReaction>
</comment>
<dbReference type="Pfam" id="PF00107">
    <property type="entry name" value="ADH_zinc_N"/>
    <property type="match status" value="1"/>
</dbReference>
<evidence type="ECO:0000313" key="10">
    <source>
        <dbReference type="Proteomes" id="UP000887566"/>
    </source>
</evidence>
<keyword evidence="10" id="KW-1185">Reference proteome</keyword>
<name>A0A914VE04_9BILA</name>
<dbReference type="GO" id="GO:0047522">
    <property type="term" value="F:15-oxoprostaglandin 13-reductase [NAD(P)+] activity"/>
    <property type="evidence" value="ECO:0007669"/>
    <property type="project" value="UniProtKB-EC"/>
</dbReference>
<accession>A0A914VE04</accession>
<reference evidence="11" key="1">
    <citation type="submission" date="2022-11" db="UniProtKB">
        <authorList>
            <consortium name="WormBaseParasite"/>
        </authorList>
    </citation>
    <scope>IDENTIFICATION</scope>
</reference>
<dbReference type="InterPro" id="IPR036291">
    <property type="entry name" value="NAD(P)-bd_dom_sf"/>
</dbReference>
<organism evidence="10 11">
    <name type="scientific">Plectus sambesii</name>
    <dbReference type="NCBI Taxonomy" id="2011161"/>
    <lineage>
        <taxon>Eukaryota</taxon>
        <taxon>Metazoa</taxon>
        <taxon>Ecdysozoa</taxon>
        <taxon>Nematoda</taxon>
        <taxon>Chromadorea</taxon>
        <taxon>Plectida</taxon>
        <taxon>Plectina</taxon>
        <taxon>Plectoidea</taxon>
        <taxon>Plectidae</taxon>
        <taxon>Plectus</taxon>
    </lineage>
</organism>
<dbReference type="InterPro" id="IPR045010">
    <property type="entry name" value="MDR_fam"/>
</dbReference>
<evidence type="ECO:0000259" key="9">
    <source>
        <dbReference type="Pfam" id="PF16884"/>
    </source>
</evidence>
<dbReference type="InterPro" id="IPR011032">
    <property type="entry name" value="GroES-like_sf"/>
</dbReference>